<dbReference type="EMBL" id="CP027228">
    <property type="protein sequence ID" value="AVM47806.1"/>
    <property type="molecule type" value="Genomic_DNA"/>
</dbReference>
<evidence type="ECO:0000256" key="5">
    <source>
        <dbReference type="ARBA" id="ARBA00022694"/>
    </source>
</evidence>
<dbReference type="AlphaFoldDB" id="A0A2S0L3E8"/>
<evidence type="ECO:0000256" key="11">
    <source>
        <dbReference type="RuleBase" id="RU003783"/>
    </source>
</evidence>
<dbReference type="PANTHER" id="PTHR11088">
    <property type="entry name" value="TRNA DIMETHYLALLYLTRANSFERASE"/>
    <property type="match status" value="1"/>
</dbReference>
<dbReference type="OrthoDB" id="9776390at2"/>
<keyword evidence="6 10" id="KW-0547">Nucleotide-binding</keyword>
<evidence type="ECO:0000313" key="15">
    <source>
        <dbReference type="Proteomes" id="UP000237883"/>
    </source>
</evidence>
<dbReference type="KEGG" id="mdv:C5Q96_02605"/>
<feature type="site" description="Interaction with substrate tRNA" evidence="10">
    <location>
        <position position="104"/>
    </location>
</feature>
<dbReference type="Gene3D" id="3.40.50.300">
    <property type="entry name" value="P-loop containing nucleotide triphosphate hydrolases"/>
    <property type="match status" value="1"/>
</dbReference>
<dbReference type="HAMAP" id="MF_00185">
    <property type="entry name" value="IPP_trans"/>
    <property type="match status" value="1"/>
</dbReference>
<dbReference type="EC" id="2.5.1.75" evidence="10"/>
<evidence type="ECO:0000256" key="10">
    <source>
        <dbReference type="HAMAP-Rule" id="MF_00185"/>
    </source>
</evidence>
<dbReference type="InterPro" id="IPR039657">
    <property type="entry name" value="Dimethylallyltransferase"/>
</dbReference>
<dbReference type="SUPFAM" id="SSF52540">
    <property type="entry name" value="P-loop containing nucleoside triphosphate hydrolases"/>
    <property type="match status" value="2"/>
</dbReference>
<comment type="catalytic activity">
    <reaction evidence="9 10 11">
        <text>adenosine(37) in tRNA + dimethylallyl diphosphate = N(6)-dimethylallyladenosine(37) in tRNA + diphosphate</text>
        <dbReference type="Rhea" id="RHEA:26482"/>
        <dbReference type="Rhea" id="RHEA-COMP:10162"/>
        <dbReference type="Rhea" id="RHEA-COMP:10375"/>
        <dbReference type="ChEBI" id="CHEBI:33019"/>
        <dbReference type="ChEBI" id="CHEBI:57623"/>
        <dbReference type="ChEBI" id="CHEBI:74411"/>
        <dbReference type="ChEBI" id="CHEBI:74415"/>
        <dbReference type="EC" id="2.5.1.75"/>
    </reaction>
</comment>
<dbReference type="GO" id="GO:0052381">
    <property type="term" value="F:tRNA dimethylallyltransferase activity"/>
    <property type="evidence" value="ECO:0007669"/>
    <property type="project" value="UniProtKB-UniRule"/>
</dbReference>
<evidence type="ECO:0000313" key="14">
    <source>
        <dbReference type="EMBL" id="AVM47806.1"/>
    </source>
</evidence>
<keyword evidence="5 10" id="KW-0819">tRNA processing</keyword>
<dbReference type="PANTHER" id="PTHR11088:SF60">
    <property type="entry name" value="TRNA DIMETHYLALLYLTRANSFERASE"/>
    <property type="match status" value="1"/>
</dbReference>
<keyword evidence="7 10" id="KW-0067">ATP-binding</keyword>
<comment type="function">
    <text evidence="2 10 12">Catalyzes the transfer of a dimethylallyl group onto the adenine at position 37 in tRNAs that read codons beginning with uridine, leading to the formation of N6-(dimethylallyl)adenosine (i(6)A).</text>
</comment>
<proteinExistence type="inferred from homology"/>
<feature type="binding site" evidence="10">
    <location>
        <begin position="13"/>
        <end position="20"/>
    </location>
    <ligand>
        <name>ATP</name>
        <dbReference type="ChEBI" id="CHEBI:30616"/>
    </ligand>
</feature>
<dbReference type="RefSeq" id="WP_106056885.1">
    <property type="nucleotide sequence ID" value="NZ_CP027228.1"/>
</dbReference>
<dbReference type="Gene3D" id="1.10.20.140">
    <property type="match status" value="1"/>
</dbReference>
<dbReference type="NCBIfam" id="TIGR00174">
    <property type="entry name" value="miaA"/>
    <property type="match status" value="1"/>
</dbReference>
<dbReference type="GO" id="GO:0006400">
    <property type="term" value="P:tRNA modification"/>
    <property type="evidence" value="ECO:0007669"/>
    <property type="project" value="TreeGrafter"/>
</dbReference>
<keyword evidence="4 10" id="KW-0808">Transferase</keyword>
<evidence type="ECO:0000256" key="1">
    <source>
        <dbReference type="ARBA" id="ARBA00001946"/>
    </source>
</evidence>
<dbReference type="GeneID" id="78391145"/>
<reference evidence="15" key="1">
    <citation type="submission" date="2018-02" db="EMBL/GenBank/DDBJ databases">
        <authorList>
            <person name="Holder M.E."/>
            <person name="Ajami N.J."/>
            <person name="Petrosino J.F."/>
        </authorList>
    </citation>
    <scope>NUCLEOTIDE SEQUENCE [LARGE SCALE GENOMIC DNA]</scope>
    <source>
        <strain evidence="15">CCUG 47132</strain>
    </source>
</reference>
<evidence type="ECO:0000256" key="4">
    <source>
        <dbReference type="ARBA" id="ARBA00022679"/>
    </source>
</evidence>
<keyword evidence="8 10" id="KW-0460">Magnesium</keyword>
<feature type="binding site" evidence="10">
    <location>
        <begin position="15"/>
        <end position="20"/>
    </location>
    <ligand>
        <name>substrate</name>
    </ligand>
</feature>
<sequence>MTIGNKKVYIIGGPTAAGKSIVALYLAKRVKGEIVNCDSVQLYKYMDIGSAKPSQKDMKAIPHHLYGFVDPADDITVAQYQKLAFEKIDEILARGNTPIVVGGTGLYLNSLIYKMSFAAKPINLKRRDELEHLAEVRGNEYLFELLSAVDPDAAARIHPNNIRKIIRAIEAYELGSKLESMDKLEPNTKYDFKINIVNMEREWLYTRINRRVDKLMEEGLLKEVKHLLSMGYNSETPAMKGIGYKELLLYLDGKATLEEAVNNIKTNTRHYAKRQLTWFKRYENAHWIEIQKGQMVGNVVDEILEASK</sequence>
<dbReference type="Pfam" id="PF01715">
    <property type="entry name" value="IPPT"/>
    <property type="match status" value="1"/>
</dbReference>
<evidence type="ECO:0000256" key="13">
    <source>
        <dbReference type="RuleBase" id="RU003785"/>
    </source>
</evidence>
<dbReference type="InterPro" id="IPR027417">
    <property type="entry name" value="P-loop_NTPase"/>
</dbReference>
<comment type="cofactor">
    <cofactor evidence="1 10">
        <name>Mg(2+)</name>
        <dbReference type="ChEBI" id="CHEBI:18420"/>
    </cofactor>
</comment>
<evidence type="ECO:0000256" key="9">
    <source>
        <dbReference type="ARBA" id="ARBA00049563"/>
    </source>
</evidence>
<dbReference type="Proteomes" id="UP000237883">
    <property type="component" value="Chromosome"/>
</dbReference>
<name>A0A2S0L3E8_9FIRM</name>
<dbReference type="GO" id="GO:0005524">
    <property type="term" value="F:ATP binding"/>
    <property type="evidence" value="ECO:0007669"/>
    <property type="project" value="UniProtKB-UniRule"/>
</dbReference>
<comment type="subunit">
    <text evidence="10">Monomer.</text>
</comment>
<evidence type="ECO:0000256" key="7">
    <source>
        <dbReference type="ARBA" id="ARBA00022840"/>
    </source>
</evidence>
<organism evidence="14 15">
    <name type="scientific">Mogibacterium diversum</name>
    <dbReference type="NCBI Taxonomy" id="114527"/>
    <lineage>
        <taxon>Bacteria</taxon>
        <taxon>Bacillati</taxon>
        <taxon>Bacillota</taxon>
        <taxon>Clostridia</taxon>
        <taxon>Peptostreptococcales</taxon>
        <taxon>Anaerovoracaceae</taxon>
        <taxon>Mogibacterium</taxon>
    </lineage>
</organism>
<feature type="site" description="Interaction with substrate tRNA" evidence="10">
    <location>
        <position position="127"/>
    </location>
</feature>
<comment type="similarity">
    <text evidence="3 10 13">Belongs to the IPP transferase family.</text>
</comment>
<keyword evidence="15" id="KW-1185">Reference proteome</keyword>
<evidence type="ECO:0000256" key="12">
    <source>
        <dbReference type="RuleBase" id="RU003784"/>
    </source>
</evidence>
<comment type="caution">
    <text evidence="10">Lacks conserved residue(s) required for the propagation of feature annotation.</text>
</comment>
<evidence type="ECO:0000256" key="3">
    <source>
        <dbReference type="ARBA" id="ARBA00005842"/>
    </source>
</evidence>
<protein>
    <recommendedName>
        <fullName evidence="10">tRNA dimethylallyltransferase</fullName>
        <ecNumber evidence="10">2.5.1.75</ecNumber>
    </recommendedName>
    <alternativeName>
        <fullName evidence="10">Dimethylallyl diphosphate:tRNA dimethylallyltransferase</fullName>
        <shortName evidence="10">DMAPP:tRNA dimethylallyltransferase</shortName>
        <shortName evidence="10">DMATase</shortName>
    </alternativeName>
    <alternativeName>
        <fullName evidence="10">Isopentenyl-diphosphate:tRNA isopentenyltransferase</fullName>
        <shortName evidence="10">IPP transferase</shortName>
        <shortName evidence="10">IPPT</shortName>
        <shortName evidence="10">IPTase</shortName>
    </alternativeName>
</protein>
<accession>A0A2S0L3E8</accession>
<evidence type="ECO:0000256" key="8">
    <source>
        <dbReference type="ARBA" id="ARBA00022842"/>
    </source>
</evidence>
<feature type="region of interest" description="Interaction with substrate tRNA" evidence="10">
    <location>
        <begin position="38"/>
        <end position="41"/>
    </location>
</feature>
<evidence type="ECO:0000256" key="6">
    <source>
        <dbReference type="ARBA" id="ARBA00022741"/>
    </source>
</evidence>
<gene>
    <name evidence="10" type="primary">miaA</name>
    <name evidence="14" type="ORF">C5Q96_02605</name>
</gene>
<evidence type="ECO:0000256" key="2">
    <source>
        <dbReference type="ARBA" id="ARBA00003213"/>
    </source>
</evidence>
<dbReference type="InterPro" id="IPR018022">
    <property type="entry name" value="IPT"/>
</dbReference>